<sequence>MFFKFSLLCALVSVAVGLPTSSIPQGADPAFQVPQATLDASIVCPNQPGGSYIGVTKPVLLLPGTGTSGSVSWDHTYVPLLTQLGYQPCHVSPPNNMLEDLQDGAEYAVNGVRRLYSQSRKPVPVMTWSAGGLIAQWSLTFFPQTREKVDRVVAFAPDYRGTIEAYLLTSLQYISPSIWQQQTFSHFVTTLANAGGFQTIKPTTTMYSITDEIVEPETPDEIASGYLPGASNNRIQDTCGPLFLLEHSQQLFNQATYTIATAALSSKSGQAPDGSLTTANCSELPPAGLTPADVLFDVTIIPQAGANIIIGPKTTCEPKIRSYAAKYDNQPNLCFNNLTQSQQYANAKGFTAPFTTQQQVADYVAGSSNDTAAIKKAVGVSS</sequence>
<dbReference type="InParanoid" id="A0A316YWM4"/>
<organism evidence="2 3">
    <name type="scientific">Acaromyces ingoldii</name>
    <dbReference type="NCBI Taxonomy" id="215250"/>
    <lineage>
        <taxon>Eukaryota</taxon>
        <taxon>Fungi</taxon>
        <taxon>Dikarya</taxon>
        <taxon>Basidiomycota</taxon>
        <taxon>Ustilaginomycotina</taxon>
        <taxon>Exobasidiomycetes</taxon>
        <taxon>Exobasidiales</taxon>
        <taxon>Cryptobasidiaceae</taxon>
        <taxon>Acaromyces</taxon>
    </lineage>
</organism>
<dbReference type="AlphaFoldDB" id="A0A316YWM4"/>
<protein>
    <submittedName>
        <fullName evidence="2">Putative lipase B</fullName>
    </submittedName>
</protein>
<keyword evidence="1" id="KW-0732">Signal</keyword>
<dbReference type="EMBL" id="KZ819634">
    <property type="protein sequence ID" value="PWN93532.1"/>
    <property type="molecule type" value="Genomic_DNA"/>
</dbReference>
<proteinExistence type="predicted"/>
<dbReference type="RefSeq" id="XP_025380730.1">
    <property type="nucleotide sequence ID" value="XM_025520545.1"/>
</dbReference>
<name>A0A316YWM4_9BASI</name>
<dbReference type="InterPro" id="IPR053228">
    <property type="entry name" value="Stereospecific_Lipase"/>
</dbReference>
<dbReference type="PANTHER" id="PTHR37574">
    <property type="entry name" value="LIPASE B"/>
    <property type="match status" value="1"/>
</dbReference>
<reference evidence="2 3" key="1">
    <citation type="journal article" date="2018" name="Mol. Biol. Evol.">
        <title>Broad Genomic Sampling Reveals a Smut Pathogenic Ancestry of the Fungal Clade Ustilaginomycotina.</title>
        <authorList>
            <person name="Kijpornyongpan T."/>
            <person name="Mondo S.J."/>
            <person name="Barry K."/>
            <person name="Sandor L."/>
            <person name="Lee J."/>
            <person name="Lipzen A."/>
            <person name="Pangilinan J."/>
            <person name="LaButti K."/>
            <person name="Hainaut M."/>
            <person name="Henrissat B."/>
            <person name="Grigoriev I.V."/>
            <person name="Spatafora J.W."/>
            <person name="Aime M.C."/>
        </authorList>
    </citation>
    <scope>NUCLEOTIDE SEQUENCE [LARGE SCALE GENOMIC DNA]</scope>
    <source>
        <strain evidence="2 3">MCA 4198</strain>
    </source>
</reference>
<dbReference type="PANTHER" id="PTHR37574:SF1">
    <property type="entry name" value="LIPASE B"/>
    <property type="match status" value="1"/>
</dbReference>
<feature type="signal peptide" evidence="1">
    <location>
        <begin position="1"/>
        <end position="17"/>
    </location>
</feature>
<accession>A0A316YWM4</accession>
<dbReference type="OrthoDB" id="4605274at2759"/>
<dbReference type="InterPro" id="IPR029058">
    <property type="entry name" value="AB_hydrolase_fold"/>
</dbReference>
<dbReference type="SUPFAM" id="SSF53474">
    <property type="entry name" value="alpha/beta-Hydrolases"/>
    <property type="match status" value="1"/>
</dbReference>
<keyword evidence="3" id="KW-1185">Reference proteome</keyword>
<dbReference type="GeneID" id="37042461"/>
<evidence type="ECO:0000256" key="1">
    <source>
        <dbReference type="SAM" id="SignalP"/>
    </source>
</evidence>
<feature type="chain" id="PRO_5016358887" evidence="1">
    <location>
        <begin position="18"/>
        <end position="382"/>
    </location>
</feature>
<dbReference type="Proteomes" id="UP000245768">
    <property type="component" value="Unassembled WGS sequence"/>
</dbReference>
<dbReference type="SMR" id="A0A316YWM4"/>
<evidence type="ECO:0000313" key="3">
    <source>
        <dbReference type="Proteomes" id="UP000245768"/>
    </source>
</evidence>
<dbReference type="STRING" id="215250.A0A316YWM4"/>
<dbReference type="Gene3D" id="3.40.50.1820">
    <property type="entry name" value="alpha/beta hydrolase"/>
    <property type="match status" value="1"/>
</dbReference>
<gene>
    <name evidence="2" type="ORF">FA10DRAFT_264171</name>
</gene>
<evidence type="ECO:0000313" key="2">
    <source>
        <dbReference type="EMBL" id="PWN93532.1"/>
    </source>
</evidence>